<accession>A0A1A2RXX1</accession>
<evidence type="ECO:0000313" key="1">
    <source>
        <dbReference type="EMBL" id="OBH56605.1"/>
    </source>
</evidence>
<reference evidence="1 2" key="1">
    <citation type="submission" date="2016-06" db="EMBL/GenBank/DDBJ databases">
        <authorList>
            <person name="Kjaerup R.B."/>
            <person name="Dalgaard T.S."/>
            <person name="Juul-Madsen H.R."/>
        </authorList>
    </citation>
    <scope>NUCLEOTIDE SEQUENCE [LARGE SCALE GENOMIC DNA]</scope>
    <source>
        <strain evidence="1 2">E2464</strain>
    </source>
</reference>
<sequence length="93" mass="10438">MADEEVVDSVHSAIDRKVPGNNSFVGSAEYVADLHEAILKQRSDRAEHEVLFSRNRSGQAVPISDGRYLRHRDTHCQPIEQQLVAQELFGVIP</sequence>
<protein>
    <submittedName>
        <fullName evidence="1">Uncharacterized protein</fullName>
    </submittedName>
</protein>
<dbReference type="EMBL" id="LZJS01000125">
    <property type="protein sequence ID" value="OBH56605.1"/>
    <property type="molecule type" value="Genomic_DNA"/>
</dbReference>
<organism evidence="1 2">
    <name type="scientific">Mycobacterium colombiense</name>
    <dbReference type="NCBI Taxonomy" id="339268"/>
    <lineage>
        <taxon>Bacteria</taxon>
        <taxon>Bacillati</taxon>
        <taxon>Actinomycetota</taxon>
        <taxon>Actinomycetes</taxon>
        <taxon>Mycobacteriales</taxon>
        <taxon>Mycobacteriaceae</taxon>
        <taxon>Mycobacterium</taxon>
        <taxon>Mycobacterium avium complex (MAC)</taxon>
    </lineage>
</organism>
<proteinExistence type="predicted"/>
<name>A0A1A2RXX1_9MYCO</name>
<gene>
    <name evidence="1" type="ORF">A5685_07765</name>
</gene>
<dbReference type="AlphaFoldDB" id="A0A1A2RXX1"/>
<dbReference type="Proteomes" id="UP000093861">
    <property type="component" value="Unassembled WGS sequence"/>
</dbReference>
<evidence type="ECO:0000313" key="2">
    <source>
        <dbReference type="Proteomes" id="UP000093861"/>
    </source>
</evidence>
<comment type="caution">
    <text evidence="1">The sequence shown here is derived from an EMBL/GenBank/DDBJ whole genome shotgun (WGS) entry which is preliminary data.</text>
</comment>